<dbReference type="RefSeq" id="WP_343029981.1">
    <property type="nucleotide sequence ID" value="NZ_WHNX01000008.1"/>
</dbReference>
<keyword evidence="2" id="KW-1185">Reference proteome</keyword>
<dbReference type="CDD" id="cd24047">
    <property type="entry name" value="ASKHA_NBD_EutJ"/>
    <property type="match status" value="1"/>
</dbReference>
<sequence length="271" mass="29317">MFESIDKLIDDFVNVIDSPIIPKNKDKLFVGVDLGTAYIVVTVLDENKVPVAGAYKFAQVVKDGLIVDYLGALNIVKQLKKEIEDKLSCSLVRAAVAIPPGTSPNDTRFIKNVVQDAGFEVTNIVDEPTAANAVLKVMNGVVVDIGGGTTGLAIMKDGKIMCVADEPTGGTQCTLVIAGTYKISYEEAEKMKKDPQKQREIASLLKPVAQKIAKIIEEYLPKDSVEVIYLVGGTSCILDIEKVIENELKIKTVKPKNPLFVTPVGIAMHCI</sequence>
<accession>A0A6A7K8T4</accession>
<dbReference type="SUPFAM" id="SSF53067">
    <property type="entry name" value="Actin-like ATPase domain"/>
    <property type="match status" value="2"/>
</dbReference>
<dbReference type="Gene3D" id="3.30.420.40">
    <property type="match status" value="2"/>
</dbReference>
<protein>
    <submittedName>
        <fullName evidence="1">Ethanolamine utilization protein EutJ</fullName>
    </submittedName>
</protein>
<gene>
    <name evidence="1" type="primary">eutJ</name>
    <name evidence="1" type="ORF">GC105_06900</name>
</gene>
<dbReference type="InterPro" id="IPR043129">
    <property type="entry name" value="ATPase_NBD"/>
</dbReference>
<proteinExistence type="predicted"/>
<dbReference type="PANTHER" id="PTHR32432">
    <property type="entry name" value="CELL DIVISION PROTEIN FTSA-RELATED"/>
    <property type="match status" value="1"/>
</dbReference>
<dbReference type="Proteomes" id="UP000440004">
    <property type="component" value="Unassembled WGS sequence"/>
</dbReference>
<reference evidence="1 2" key="1">
    <citation type="submission" date="2019-10" db="EMBL/GenBank/DDBJ databases">
        <title>Alkalibaculum tamaniensis sp.nov., a new alkaliphilic acetogen, isolated on methoxylated aromatics from a mud volcano.</title>
        <authorList>
            <person name="Khomyakova M.A."/>
            <person name="Merkel A.Y."/>
            <person name="Bonch-Osmolovskaya E.A."/>
            <person name="Slobodkin A.I."/>
        </authorList>
    </citation>
    <scope>NUCLEOTIDE SEQUENCE [LARGE SCALE GENOMIC DNA]</scope>
    <source>
        <strain evidence="1 2">M08DMB</strain>
    </source>
</reference>
<dbReference type="AlphaFoldDB" id="A0A6A7K8T4"/>
<dbReference type="InterPro" id="IPR005883">
    <property type="entry name" value="PilM"/>
</dbReference>
<dbReference type="PANTHER" id="PTHR32432:SF3">
    <property type="entry name" value="ETHANOLAMINE UTILIZATION PROTEIN EUTJ"/>
    <property type="match status" value="1"/>
</dbReference>
<dbReference type="InterPro" id="IPR013366">
    <property type="entry name" value="EutJ"/>
</dbReference>
<dbReference type="EMBL" id="WHNX01000008">
    <property type="protein sequence ID" value="MPW25513.1"/>
    <property type="molecule type" value="Genomic_DNA"/>
</dbReference>
<dbReference type="Pfam" id="PF11104">
    <property type="entry name" value="PilM_2"/>
    <property type="match status" value="1"/>
</dbReference>
<comment type="caution">
    <text evidence="1">The sequence shown here is derived from an EMBL/GenBank/DDBJ whole genome shotgun (WGS) entry which is preliminary data.</text>
</comment>
<dbReference type="NCBIfam" id="NF011660">
    <property type="entry name" value="PRK15080.1"/>
    <property type="match status" value="1"/>
</dbReference>
<dbReference type="NCBIfam" id="TIGR02529">
    <property type="entry name" value="EutJ"/>
    <property type="match status" value="1"/>
</dbReference>
<organism evidence="1 2">
    <name type="scientific">Alkalibaculum sporogenes</name>
    <dbReference type="NCBI Taxonomy" id="2655001"/>
    <lineage>
        <taxon>Bacteria</taxon>
        <taxon>Bacillati</taxon>
        <taxon>Bacillota</taxon>
        <taxon>Clostridia</taxon>
        <taxon>Eubacteriales</taxon>
        <taxon>Eubacteriaceae</taxon>
        <taxon>Alkalibaculum</taxon>
    </lineage>
</organism>
<evidence type="ECO:0000313" key="1">
    <source>
        <dbReference type="EMBL" id="MPW25513.1"/>
    </source>
</evidence>
<name>A0A6A7K8T4_9FIRM</name>
<dbReference type="InterPro" id="IPR050696">
    <property type="entry name" value="FtsA/MreB"/>
</dbReference>
<evidence type="ECO:0000313" key="2">
    <source>
        <dbReference type="Proteomes" id="UP000440004"/>
    </source>
</evidence>